<protein>
    <submittedName>
        <fullName evidence="3">Uncharacterized protein</fullName>
    </submittedName>
</protein>
<dbReference type="Gramene" id="TraesNOR2B03G01093090.1">
    <property type="protein sequence ID" value="TraesNOR2B03G01093090.1"/>
    <property type="gene ID" value="TraesNOR2B03G01093090"/>
</dbReference>
<evidence type="ECO:0000313" key="4">
    <source>
        <dbReference type="Proteomes" id="UP000019116"/>
    </source>
</evidence>
<gene>
    <name evidence="3" type="primary">LOC123042996</name>
</gene>
<keyword evidence="4" id="KW-1185">Reference proteome</keyword>
<accession>A0A3B6CHD6</accession>
<dbReference type="EnsemblPlants" id="TraesCS2B02G619400.1">
    <property type="protein sequence ID" value="TraesCS2B02G619400.1"/>
    <property type="gene ID" value="TraesCS2B02G619400"/>
</dbReference>
<name>A0A3B6CHD6_WHEAT</name>
<dbReference type="GeneID" id="123042996"/>
<evidence type="ECO:0000256" key="1">
    <source>
        <dbReference type="SAM" id="Coils"/>
    </source>
</evidence>
<dbReference type="Gramene" id="TraesLDMUn03G04547980.1">
    <property type="protein sequence ID" value="TraesLDMUn03G04547980.1"/>
    <property type="gene ID" value="TraesLDMUn03G04547980"/>
</dbReference>
<keyword evidence="2" id="KW-0472">Membrane</keyword>
<dbReference type="Gramene" id="TraesLDMUn03G04545590.1">
    <property type="protein sequence ID" value="TraesLDMUn03G04545590.1"/>
    <property type="gene ID" value="TraesLDMUn03G04545590"/>
</dbReference>
<dbReference type="Pfam" id="PF03140">
    <property type="entry name" value="DUF247"/>
    <property type="match status" value="1"/>
</dbReference>
<dbReference type="OMA" id="HINTASC"/>
<evidence type="ECO:0000256" key="2">
    <source>
        <dbReference type="SAM" id="Phobius"/>
    </source>
</evidence>
<dbReference type="Gramene" id="TraesCS2B02G619400.1">
    <property type="protein sequence ID" value="TraesCS2B02G619400.1"/>
    <property type="gene ID" value="TraesCS2B02G619400"/>
</dbReference>
<dbReference type="Proteomes" id="UP000019116">
    <property type="component" value="Chromosome 2B"/>
</dbReference>
<dbReference type="PANTHER" id="PTHR31170:SF18">
    <property type="entry name" value="(WILD MALAYSIAN BANANA) HYPOTHETICAL PROTEIN"/>
    <property type="match status" value="1"/>
</dbReference>
<dbReference type="Gramene" id="TraesCS2B03G1570500.1">
    <property type="protein sequence ID" value="TraesCS2B03G1570500.1.CDS"/>
    <property type="gene ID" value="TraesCS2B03G1570500"/>
</dbReference>
<dbReference type="InterPro" id="IPR004158">
    <property type="entry name" value="DUF247_pln"/>
</dbReference>
<reference evidence="3" key="1">
    <citation type="submission" date="2018-08" db="EMBL/GenBank/DDBJ databases">
        <authorList>
            <person name="Rossello M."/>
        </authorList>
    </citation>
    <scope>NUCLEOTIDE SEQUENCE [LARGE SCALE GENOMIC DNA]</scope>
    <source>
        <strain evidence="3">cv. Chinese Spring</strain>
    </source>
</reference>
<dbReference type="OrthoDB" id="599271at2759"/>
<keyword evidence="2" id="KW-0812">Transmembrane</keyword>
<proteinExistence type="predicted"/>
<dbReference type="RefSeq" id="XP_044321259.1">
    <property type="nucleotide sequence ID" value="XM_044465324.1"/>
</dbReference>
<keyword evidence="2" id="KW-1133">Transmembrane helix</keyword>
<dbReference type="STRING" id="4565.A0A3B6CHD6"/>
<feature type="transmembrane region" description="Helical" evidence="2">
    <location>
        <begin position="428"/>
        <end position="451"/>
    </location>
</feature>
<dbReference type="PANTHER" id="PTHR31170">
    <property type="entry name" value="BNAC04G53230D PROTEIN"/>
    <property type="match status" value="1"/>
</dbReference>
<sequence length="458" mass="53383">MAWVRDMKTKLEDAELPDKVQRWPKHCIFSVPPRFKMVDSSVYKPQTVSLGPFHHGAQDLKSMEEHKLRAVRHLLARDSYITSLDDLVRAVEEVADELEDSYMDLSGEWRGKENRGKFLEMMITDGCFLLEVMRTDATQKEDSVVKGYAHDPVFSWYGIQHIKPFVQRDMLLVENQLPLRLLQRIVAMEERNSPRQNTDSINSMVLKFLGQKDAQPRYELGLHPLDIYRTSQFRGIQEHINTASCLMIHHQHMMREETHRPQRPLARSARELTEAGIRLLPIETSRLNDFRFDRSDGTLQMPKIHVHDSTAYMFRNMMAFEVLRVGTTNDVTAYVMFLKDIVDSAYDVRLLVRNGVLEHDLANDNAVVRLFNGLTRDVTRNWENQLAYMKVREDVENYCMTHHRTNCVRLFLNQSWAYLMTKYLSNPWTFLGLVTATLLLVADIVQAVYAVKSYKEGK</sequence>
<dbReference type="Gramene" id="TraesLDM2B03G01079510.1">
    <property type="protein sequence ID" value="TraesLDM2B03G01079510.1"/>
    <property type="gene ID" value="TraesLDM2B03G01079510"/>
</dbReference>
<feature type="coiled-coil region" evidence="1">
    <location>
        <begin position="81"/>
        <end position="108"/>
    </location>
</feature>
<organism evidence="3">
    <name type="scientific">Triticum aestivum</name>
    <name type="common">Wheat</name>
    <dbReference type="NCBI Taxonomy" id="4565"/>
    <lineage>
        <taxon>Eukaryota</taxon>
        <taxon>Viridiplantae</taxon>
        <taxon>Streptophyta</taxon>
        <taxon>Embryophyta</taxon>
        <taxon>Tracheophyta</taxon>
        <taxon>Spermatophyta</taxon>
        <taxon>Magnoliopsida</taxon>
        <taxon>Liliopsida</taxon>
        <taxon>Poales</taxon>
        <taxon>Poaceae</taxon>
        <taxon>BOP clade</taxon>
        <taxon>Pooideae</taxon>
        <taxon>Triticodae</taxon>
        <taxon>Triticeae</taxon>
        <taxon>Triticinae</taxon>
        <taxon>Triticum</taxon>
    </lineage>
</organism>
<dbReference type="AlphaFoldDB" id="A0A3B6CHD6"/>
<keyword evidence="1" id="KW-0175">Coiled coil</keyword>
<evidence type="ECO:0000313" key="3">
    <source>
        <dbReference type="EnsemblPlants" id="TraesCS2B02G619400.1"/>
    </source>
</evidence>
<reference evidence="3" key="2">
    <citation type="submission" date="2018-10" db="UniProtKB">
        <authorList>
            <consortium name="EnsemblPlants"/>
        </authorList>
    </citation>
    <scope>IDENTIFICATION</scope>
</reference>